<dbReference type="PROSITE" id="PS00284">
    <property type="entry name" value="SERPIN"/>
    <property type="match status" value="1"/>
</dbReference>
<dbReference type="CDD" id="cd19588">
    <property type="entry name" value="serpin_miropin-like"/>
    <property type="match status" value="1"/>
</dbReference>
<feature type="signal peptide" evidence="2">
    <location>
        <begin position="1"/>
        <end position="19"/>
    </location>
</feature>
<dbReference type="InterPro" id="IPR036186">
    <property type="entry name" value="Serpin_sf"/>
</dbReference>
<keyword evidence="2" id="KW-0732">Signal</keyword>
<dbReference type="Gene3D" id="3.30.497.10">
    <property type="entry name" value="Antithrombin, subunit I, domain 2"/>
    <property type="match status" value="1"/>
</dbReference>
<dbReference type="InterPro" id="IPR023795">
    <property type="entry name" value="Serpin_CS"/>
</dbReference>
<comment type="similarity">
    <text evidence="1">Belongs to the serpin family.</text>
</comment>
<proteinExistence type="inferred from homology"/>
<dbReference type="SMART" id="SM00093">
    <property type="entry name" value="SERPIN"/>
    <property type="match status" value="1"/>
</dbReference>
<dbReference type="GO" id="GO:0004867">
    <property type="term" value="F:serine-type endopeptidase inhibitor activity"/>
    <property type="evidence" value="ECO:0007669"/>
    <property type="project" value="InterPro"/>
</dbReference>
<dbReference type="SUPFAM" id="SSF56574">
    <property type="entry name" value="Serpins"/>
    <property type="match status" value="1"/>
</dbReference>
<dbReference type="Gene3D" id="2.30.39.10">
    <property type="entry name" value="Alpha-1-antitrypsin, domain 1"/>
    <property type="match status" value="1"/>
</dbReference>
<feature type="domain" description="Serpin" evidence="3">
    <location>
        <begin position="53"/>
        <end position="411"/>
    </location>
</feature>
<name>A0A7V5PPD8_CALAY</name>
<dbReference type="InterPro" id="IPR023796">
    <property type="entry name" value="Serpin_dom"/>
</dbReference>
<dbReference type="InterPro" id="IPR042185">
    <property type="entry name" value="Serpin_sf_2"/>
</dbReference>
<sequence>MKRSIVLALILLLGVFALQCSKSTSPLQTGNQNGVQLSAVEKELVTAVKPFGFKLFRSLNREYGDQNVIISPLSVSLALGMTLNGAANATYDSMAAVLGFEGMDNQTINETYRTLIEKLTTADAKVLFEIADAIWYRKGFDVLPDFIAANRDYFDAAVQPGNFDQGTLDSINAWVNEKTHGKIEKILDYINYRDVMYLINAIYFKAVWTYQFDKQKTRDDIFSLEDGSRISCKMMVIREKWNYFEDDRIQAAELPYGDGKFGMVVILPKEGYSVGQIVNELDVQRWQTITGHFAPDSGTIQLPKFKLRFKDIMNNNLAPLGMGIAFDGQRADFSRINPDIPLYISIVLHKTFIQVDEEGTEAAAVTLVGIRYTSVGDEPEGFTMYVNKPFIFVIRDRANDTILFMGKVTNPEWSE</sequence>
<dbReference type="Pfam" id="PF00079">
    <property type="entry name" value="Serpin"/>
    <property type="match status" value="1"/>
</dbReference>
<dbReference type="GO" id="GO:0005615">
    <property type="term" value="C:extracellular space"/>
    <property type="evidence" value="ECO:0007669"/>
    <property type="project" value="InterPro"/>
</dbReference>
<evidence type="ECO:0000259" key="3">
    <source>
        <dbReference type="SMART" id="SM00093"/>
    </source>
</evidence>
<organism evidence="4">
    <name type="scientific">Caldithrix abyssi</name>
    <dbReference type="NCBI Taxonomy" id="187145"/>
    <lineage>
        <taxon>Bacteria</taxon>
        <taxon>Pseudomonadati</taxon>
        <taxon>Calditrichota</taxon>
        <taxon>Calditrichia</taxon>
        <taxon>Calditrichales</taxon>
        <taxon>Calditrichaceae</taxon>
        <taxon>Caldithrix</taxon>
    </lineage>
</organism>
<dbReference type="PANTHER" id="PTHR11461:SF211">
    <property type="entry name" value="GH10112P-RELATED"/>
    <property type="match status" value="1"/>
</dbReference>
<dbReference type="InterPro" id="IPR042178">
    <property type="entry name" value="Serpin_sf_1"/>
</dbReference>
<reference evidence="4" key="1">
    <citation type="journal article" date="2020" name="mSystems">
        <title>Genome- and Community-Level Interaction Insights into Carbon Utilization and Element Cycling Functions of Hydrothermarchaeota in Hydrothermal Sediment.</title>
        <authorList>
            <person name="Zhou Z."/>
            <person name="Liu Y."/>
            <person name="Xu W."/>
            <person name="Pan J."/>
            <person name="Luo Z.H."/>
            <person name="Li M."/>
        </authorList>
    </citation>
    <scope>NUCLEOTIDE SEQUENCE [LARGE SCALE GENOMIC DNA]</scope>
    <source>
        <strain evidence="4">HyVt-527</strain>
    </source>
</reference>
<gene>
    <name evidence="4" type="ORF">ENJ89_06285</name>
</gene>
<dbReference type="Proteomes" id="UP000886124">
    <property type="component" value="Unassembled WGS sequence"/>
</dbReference>
<evidence type="ECO:0000256" key="1">
    <source>
        <dbReference type="RuleBase" id="RU000411"/>
    </source>
</evidence>
<evidence type="ECO:0000256" key="2">
    <source>
        <dbReference type="SAM" id="SignalP"/>
    </source>
</evidence>
<dbReference type="PANTHER" id="PTHR11461">
    <property type="entry name" value="SERINE PROTEASE INHIBITOR, SERPIN"/>
    <property type="match status" value="1"/>
</dbReference>
<evidence type="ECO:0000313" key="4">
    <source>
        <dbReference type="EMBL" id="HHJ52786.1"/>
    </source>
</evidence>
<accession>A0A7V5PPD8</accession>
<feature type="chain" id="PRO_5030778276" evidence="2">
    <location>
        <begin position="20"/>
        <end position="415"/>
    </location>
</feature>
<dbReference type="EMBL" id="DROD01000429">
    <property type="protein sequence ID" value="HHJ52786.1"/>
    <property type="molecule type" value="Genomic_DNA"/>
</dbReference>
<comment type="caution">
    <text evidence="4">The sequence shown here is derived from an EMBL/GenBank/DDBJ whole genome shotgun (WGS) entry which is preliminary data.</text>
</comment>
<dbReference type="InterPro" id="IPR000215">
    <property type="entry name" value="Serpin_fam"/>
</dbReference>
<protein>
    <submittedName>
        <fullName evidence="4">Serpin family protein</fullName>
    </submittedName>
</protein>
<dbReference type="AlphaFoldDB" id="A0A7V5PPD8"/>